<sequence>MTVTEVATQPPHKRRRTDTPTPPPSSRGRVALEPLSVTRAWAVGVAGWCGVGDLHHPTYLTFTCVNSNIITIAISTRPRARTPKHASSKEAERVCVRVCGWVGWLNIGCGGVRGVLV</sequence>
<evidence type="ECO:0000256" key="1">
    <source>
        <dbReference type="SAM" id="MobiDB-lite"/>
    </source>
</evidence>
<proteinExistence type="predicted"/>
<keyword evidence="3" id="KW-1185">Reference proteome</keyword>
<dbReference type="AlphaFoldDB" id="A0AAE1QH03"/>
<accession>A0AAE1QH03</accession>
<gene>
    <name evidence="2" type="ORF">Pmani_002862</name>
</gene>
<evidence type="ECO:0000313" key="3">
    <source>
        <dbReference type="Proteomes" id="UP001292094"/>
    </source>
</evidence>
<protein>
    <submittedName>
        <fullName evidence="2">Uncharacterized protein</fullName>
    </submittedName>
</protein>
<feature type="region of interest" description="Disordered" evidence="1">
    <location>
        <begin position="1"/>
        <end position="29"/>
    </location>
</feature>
<comment type="caution">
    <text evidence="2">The sequence shown here is derived from an EMBL/GenBank/DDBJ whole genome shotgun (WGS) entry which is preliminary data.</text>
</comment>
<evidence type="ECO:0000313" key="2">
    <source>
        <dbReference type="EMBL" id="KAK4326610.1"/>
    </source>
</evidence>
<organism evidence="2 3">
    <name type="scientific">Petrolisthes manimaculis</name>
    <dbReference type="NCBI Taxonomy" id="1843537"/>
    <lineage>
        <taxon>Eukaryota</taxon>
        <taxon>Metazoa</taxon>
        <taxon>Ecdysozoa</taxon>
        <taxon>Arthropoda</taxon>
        <taxon>Crustacea</taxon>
        <taxon>Multicrustacea</taxon>
        <taxon>Malacostraca</taxon>
        <taxon>Eumalacostraca</taxon>
        <taxon>Eucarida</taxon>
        <taxon>Decapoda</taxon>
        <taxon>Pleocyemata</taxon>
        <taxon>Anomura</taxon>
        <taxon>Galatheoidea</taxon>
        <taxon>Porcellanidae</taxon>
        <taxon>Petrolisthes</taxon>
    </lineage>
</organism>
<dbReference type="EMBL" id="JAWZYT010000206">
    <property type="protein sequence ID" value="KAK4326610.1"/>
    <property type="molecule type" value="Genomic_DNA"/>
</dbReference>
<dbReference type="Proteomes" id="UP001292094">
    <property type="component" value="Unassembled WGS sequence"/>
</dbReference>
<name>A0AAE1QH03_9EUCA</name>
<reference evidence="2" key="1">
    <citation type="submission" date="2023-11" db="EMBL/GenBank/DDBJ databases">
        <title>Genome assemblies of two species of porcelain crab, Petrolisthes cinctipes and Petrolisthes manimaculis (Anomura: Porcellanidae).</title>
        <authorList>
            <person name="Angst P."/>
        </authorList>
    </citation>
    <scope>NUCLEOTIDE SEQUENCE</scope>
    <source>
        <strain evidence="2">PB745_02</strain>
        <tissue evidence="2">Gill</tissue>
    </source>
</reference>